<evidence type="ECO:0000313" key="4">
    <source>
        <dbReference type="Proteomes" id="UP000028488"/>
    </source>
</evidence>
<evidence type="ECO:0000256" key="1">
    <source>
        <dbReference type="ARBA" id="ARBA00023002"/>
    </source>
</evidence>
<dbReference type="InterPro" id="IPR036188">
    <property type="entry name" value="FAD/NAD-bd_sf"/>
</dbReference>
<dbReference type="Pfam" id="PF07992">
    <property type="entry name" value="Pyr_redox_2"/>
    <property type="match status" value="1"/>
</dbReference>
<dbReference type="Gene3D" id="3.50.50.60">
    <property type="entry name" value="FAD/NAD(P)-binding domain"/>
    <property type="match status" value="2"/>
</dbReference>
<dbReference type="AlphaFoldDB" id="A0A076EMM9"/>
<keyword evidence="1" id="KW-0560">Oxidoreductase</keyword>
<organism evidence="3 4">
    <name type="scientific">Rhodococcus opacus</name>
    <name type="common">Nocardia opaca</name>
    <dbReference type="NCBI Taxonomy" id="37919"/>
    <lineage>
        <taxon>Bacteria</taxon>
        <taxon>Bacillati</taxon>
        <taxon>Actinomycetota</taxon>
        <taxon>Actinomycetes</taxon>
        <taxon>Mycobacteriales</taxon>
        <taxon>Nocardiaceae</taxon>
        <taxon>Rhodococcus</taxon>
    </lineage>
</organism>
<dbReference type="InterPro" id="IPR023753">
    <property type="entry name" value="FAD/NAD-binding_dom"/>
</dbReference>
<dbReference type="PANTHER" id="PTHR42949">
    <property type="entry name" value="ANAEROBIC GLYCEROL-3-PHOSPHATE DEHYDROGENASE SUBUNIT B"/>
    <property type="match status" value="1"/>
</dbReference>
<proteinExistence type="predicted"/>
<gene>
    <name evidence="3" type="ORF">EP51_18610</name>
</gene>
<sequence length="444" mass="46956">MSAPDTSRTVVTADVAIVGAGPAGLAAAAQLGNAHGRQALVLDREHRAGGIPRHCDHPGYGIRDMHTFIGGPAYAERLVRQAKAAGADIMTNAMVTAVHPDGALDVTSPAGLLRIESRALVLATGARERARPARMIPGDRPSGVYTTGQLQNIVHLHHGRVGRRAVVVGGELVSWSAVMTLKHAGCRTVLMTTQYPSPESYVAFTIPGKALFRLPIATRTRVVRIIGRGNLEAVEIENLDTGAREIVECDTVVFTGDWIPDHELARTAGIALDPGTKGPLVDTALRTSRPGVFAAGNVLHPVDTADIAALDGTFVADRVAAFLDAGEVIDPGAAAVRILAAPPFRWVSPGLLRAGDPAPPRRRLLLWTDQLVRFPKVTVSQRGRVVATTLLPWAASPGRVFRVPWSIMDAVDPTLGPVTVGLANAPRPDATRNAVGEFIPSRCS</sequence>
<dbReference type="SUPFAM" id="SSF51905">
    <property type="entry name" value="FAD/NAD(P)-binding domain"/>
    <property type="match status" value="1"/>
</dbReference>
<feature type="domain" description="FAD/NAD(P)-binding" evidence="2">
    <location>
        <begin position="14"/>
        <end position="309"/>
    </location>
</feature>
<dbReference type="GO" id="GO:0016491">
    <property type="term" value="F:oxidoreductase activity"/>
    <property type="evidence" value="ECO:0007669"/>
    <property type="project" value="UniProtKB-KW"/>
</dbReference>
<evidence type="ECO:0000259" key="2">
    <source>
        <dbReference type="Pfam" id="PF07992"/>
    </source>
</evidence>
<dbReference type="RefSeq" id="WP_128640065.1">
    <property type="nucleotide sequence ID" value="NZ_CP008947.1"/>
</dbReference>
<dbReference type="PRINTS" id="PR00469">
    <property type="entry name" value="PNDRDTASEII"/>
</dbReference>
<dbReference type="Proteomes" id="UP000028488">
    <property type="component" value="Chromosome"/>
</dbReference>
<protein>
    <submittedName>
        <fullName evidence="3">Pyridine nucleotide-disulfide oxidoreductase</fullName>
    </submittedName>
</protein>
<dbReference type="eggNOG" id="COG0446">
    <property type="taxonomic scope" value="Bacteria"/>
</dbReference>
<dbReference type="InterPro" id="IPR051691">
    <property type="entry name" value="Metab_Enz_Cyan_OpOx_G3PDH"/>
</dbReference>
<reference evidence="3 4" key="1">
    <citation type="submission" date="2014-07" db="EMBL/GenBank/DDBJ databases">
        <title>Genome Sequence of Rhodococcus opacus Strain R7, a Biodegrader of Mono- and Polycyclic Aromatic Hydrocarbons.</title>
        <authorList>
            <person name="Di Gennaro P."/>
            <person name="Zampolli J."/>
            <person name="Presti I."/>
            <person name="Cappelletti M."/>
            <person name="D'Ursi P."/>
            <person name="Orro A."/>
            <person name="Mezzelani A."/>
            <person name="Milanesi L."/>
        </authorList>
    </citation>
    <scope>NUCLEOTIDE SEQUENCE [LARGE SCALE GENOMIC DNA]</scope>
    <source>
        <strain evidence="3 4">R7</strain>
    </source>
</reference>
<dbReference type="PRINTS" id="PR00368">
    <property type="entry name" value="FADPNR"/>
</dbReference>
<dbReference type="PANTHER" id="PTHR42949:SF3">
    <property type="entry name" value="ANAEROBIC GLYCEROL-3-PHOSPHATE DEHYDROGENASE SUBUNIT B"/>
    <property type="match status" value="1"/>
</dbReference>
<accession>A0A076EMM9</accession>
<dbReference type="EMBL" id="CP008947">
    <property type="protein sequence ID" value="AII06523.1"/>
    <property type="molecule type" value="Genomic_DNA"/>
</dbReference>
<name>A0A076EMM9_RHOOP</name>
<evidence type="ECO:0000313" key="3">
    <source>
        <dbReference type="EMBL" id="AII06523.1"/>
    </source>
</evidence>